<evidence type="ECO:0000313" key="3">
    <source>
        <dbReference type="Proteomes" id="UP000288805"/>
    </source>
</evidence>
<dbReference type="EMBL" id="QGNW01001206">
    <property type="protein sequence ID" value="RVW50184.1"/>
    <property type="molecule type" value="Genomic_DNA"/>
</dbReference>
<proteinExistence type="predicted"/>
<evidence type="ECO:0000256" key="1">
    <source>
        <dbReference type="SAM" id="MobiDB-lite"/>
    </source>
</evidence>
<reference evidence="2 3" key="1">
    <citation type="journal article" date="2018" name="PLoS Genet.">
        <title>Population sequencing reveals clonal diversity and ancestral inbreeding in the grapevine cultivar Chardonnay.</title>
        <authorList>
            <person name="Roach M.J."/>
            <person name="Johnson D.L."/>
            <person name="Bohlmann J."/>
            <person name="van Vuuren H.J."/>
            <person name="Jones S.J."/>
            <person name="Pretorius I.S."/>
            <person name="Schmidt S.A."/>
            <person name="Borneman A.R."/>
        </authorList>
    </citation>
    <scope>NUCLEOTIDE SEQUENCE [LARGE SCALE GENOMIC DNA]</scope>
    <source>
        <strain evidence="3">cv. Chardonnay</strain>
        <tissue evidence="2">Leaf</tissue>
    </source>
</reference>
<accession>A0A438ER05</accession>
<protein>
    <submittedName>
        <fullName evidence="2">Uncharacterized protein</fullName>
    </submittedName>
</protein>
<evidence type="ECO:0000313" key="2">
    <source>
        <dbReference type="EMBL" id="RVW50184.1"/>
    </source>
</evidence>
<dbReference type="AlphaFoldDB" id="A0A438ER05"/>
<feature type="compositionally biased region" description="Polar residues" evidence="1">
    <location>
        <begin position="7"/>
        <end position="24"/>
    </location>
</feature>
<feature type="compositionally biased region" description="Acidic residues" evidence="1">
    <location>
        <begin position="38"/>
        <end position="47"/>
    </location>
</feature>
<sequence>MVIVKPVTSNLDKASENDNLVANTTKEESYEMSPYQSSDDEEEEEDDIPTKKFIPSWASCEQHLDHTQRDSACFCSKNYLVIAVSSQQKVDPNMIFPPESFCSINEVLVSRKQQQQK</sequence>
<comment type="caution">
    <text evidence="2">The sequence shown here is derived from an EMBL/GenBank/DDBJ whole genome shotgun (WGS) entry which is preliminary data.</text>
</comment>
<organism evidence="2 3">
    <name type="scientific">Vitis vinifera</name>
    <name type="common">Grape</name>
    <dbReference type="NCBI Taxonomy" id="29760"/>
    <lineage>
        <taxon>Eukaryota</taxon>
        <taxon>Viridiplantae</taxon>
        <taxon>Streptophyta</taxon>
        <taxon>Embryophyta</taxon>
        <taxon>Tracheophyta</taxon>
        <taxon>Spermatophyta</taxon>
        <taxon>Magnoliopsida</taxon>
        <taxon>eudicotyledons</taxon>
        <taxon>Gunneridae</taxon>
        <taxon>Pentapetalae</taxon>
        <taxon>rosids</taxon>
        <taxon>Vitales</taxon>
        <taxon>Vitaceae</taxon>
        <taxon>Viteae</taxon>
        <taxon>Vitis</taxon>
    </lineage>
</organism>
<feature type="region of interest" description="Disordered" evidence="1">
    <location>
        <begin position="1"/>
        <end position="48"/>
    </location>
</feature>
<name>A0A438ER05_VITVI</name>
<dbReference type="Proteomes" id="UP000288805">
    <property type="component" value="Unassembled WGS sequence"/>
</dbReference>
<gene>
    <name evidence="2" type="ORF">CK203_088038</name>
</gene>